<protein>
    <submittedName>
        <fullName evidence="2">Uncharacterized protein HemY</fullName>
    </submittedName>
</protein>
<accession>A0A7Y9JBJ8</accession>
<organism evidence="2 3">
    <name type="scientific">Nocardioides panaciterrulae</name>
    <dbReference type="NCBI Taxonomy" id="661492"/>
    <lineage>
        <taxon>Bacteria</taxon>
        <taxon>Bacillati</taxon>
        <taxon>Actinomycetota</taxon>
        <taxon>Actinomycetes</taxon>
        <taxon>Propionibacteriales</taxon>
        <taxon>Nocardioidaceae</taxon>
        <taxon>Nocardioides</taxon>
    </lineage>
</organism>
<name>A0A7Y9JBJ8_9ACTN</name>
<keyword evidence="1" id="KW-0472">Membrane</keyword>
<keyword evidence="1" id="KW-0812">Transmembrane</keyword>
<feature type="transmembrane region" description="Helical" evidence="1">
    <location>
        <begin position="12"/>
        <end position="35"/>
    </location>
</feature>
<dbReference type="Proteomes" id="UP000535511">
    <property type="component" value="Unassembled WGS sequence"/>
</dbReference>
<keyword evidence="1" id="KW-1133">Transmembrane helix</keyword>
<proteinExistence type="predicted"/>
<evidence type="ECO:0000256" key="1">
    <source>
        <dbReference type="SAM" id="Phobius"/>
    </source>
</evidence>
<dbReference type="AlphaFoldDB" id="A0A7Y9JBJ8"/>
<reference evidence="2 3" key="1">
    <citation type="submission" date="2020-07" db="EMBL/GenBank/DDBJ databases">
        <title>Sequencing the genomes of 1000 actinobacteria strains.</title>
        <authorList>
            <person name="Klenk H.-P."/>
        </authorList>
    </citation>
    <scope>NUCLEOTIDE SEQUENCE [LARGE SCALE GENOMIC DNA]</scope>
    <source>
        <strain evidence="2 3">DSM 21350</strain>
    </source>
</reference>
<gene>
    <name evidence="2" type="ORF">BJZ21_002359</name>
</gene>
<keyword evidence="3" id="KW-1185">Reference proteome</keyword>
<sequence>MRMTRPESSIWVQVMFMVGALVVLAIMLLIAKAVLGSS</sequence>
<evidence type="ECO:0000313" key="2">
    <source>
        <dbReference type="EMBL" id="NYD42276.1"/>
    </source>
</evidence>
<comment type="caution">
    <text evidence="2">The sequence shown here is derived from an EMBL/GenBank/DDBJ whole genome shotgun (WGS) entry which is preliminary data.</text>
</comment>
<evidence type="ECO:0000313" key="3">
    <source>
        <dbReference type="Proteomes" id="UP000535511"/>
    </source>
</evidence>
<dbReference type="EMBL" id="JACCBG010000001">
    <property type="protein sequence ID" value="NYD42276.1"/>
    <property type="molecule type" value="Genomic_DNA"/>
</dbReference>